<evidence type="ECO:0000313" key="2">
    <source>
        <dbReference type="EMBL" id="OBR65209.1"/>
    </source>
</evidence>
<dbReference type="InterPro" id="IPR036249">
    <property type="entry name" value="Thioredoxin-like_sf"/>
</dbReference>
<dbReference type="Pfam" id="PF08534">
    <property type="entry name" value="Redoxin"/>
    <property type="match status" value="1"/>
</dbReference>
<dbReference type="SUPFAM" id="SSF52833">
    <property type="entry name" value="Thioredoxin-like"/>
    <property type="match status" value="1"/>
</dbReference>
<dbReference type="Proteomes" id="UP000092024">
    <property type="component" value="Unassembled WGS sequence"/>
</dbReference>
<keyword evidence="3" id="KW-1185">Reference proteome</keyword>
<feature type="domain" description="Thioredoxin" evidence="1">
    <location>
        <begin position="41"/>
        <end position="182"/>
    </location>
</feature>
<dbReference type="Gene3D" id="3.40.30.10">
    <property type="entry name" value="Glutaredoxin"/>
    <property type="match status" value="1"/>
</dbReference>
<reference evidence="2 3" key="1">
    <citation type="submission" date="2016-05" db="EMBL/GenBank/DDBJ databases">
        <title>Paenibacillus oryzae. sp. nov., isolated from the rice root.</title>
        <authorList>
            <person name="Zhang J."/>
            <person name="Zhang X."/>
        </authorList>
    </citation>
    <scope>NUCLEOTIDE SEQUENCE [LARGE SCALE GENOMIC DNA]</scope>
    <source>
        <strain evidence="2 3">1DrF-4</strain>
    </source>
</reference>
<dbReference type="CDD" id="cd02966">
    <property type="entry name" value="TlpA_like_family"/>
    <property type="match status" value="1"/>
</dbReference>
<dbReference type="STRING" id="1844972.A7K91_00600"/>
<sequence length="182" mass="20026">MNNIWKRAGWILVIGGIVAALTACGTKQPAQTSGMNSAAGMNKGEAAPAFSLSDLKGESFQLADFQGKKVYVKYWASWCSICLAGLEELNTLAGQTNDFEIITIVAPNYKGEKPSKDFTEWFNRQPYENLHVLLDENGVWAKEFQVRAYPSSYYIGSDGILVKALPGHASNEQIIETLKDIL</sequence>
<accession>A0A1A5YI12</accession>
<dbReference type="OrthoDB" id="25753at2"/>
<organism evidence="2 3">
    <name type="scientific">Paenibacillus oryzae</name>
    <dbReference type="NCBI Taxonomy" id="1844972"/>
    <lineage>
        <taxon>Bacteria</taxon>
        <taxon>Bacillati</taxon>
        <taxon>Bacillota</taxon>
        <taxon>Bacilli</taxon>
        <taxon>Bacillales</taxon>
        <taxon>Paenibacillaceae</taxon>
        <taxon>Paenibacillus</taxon>
    </lineage>
</organism>
<proteinExistence type="predicted"/>
<dbReference type="InterPro" id="IPR013766">
    <property type="entry name" value="Thioredoxin_domain"/>
</dbReference>
<evidence type="ECO:0000313" key="3">
    <source>
        <dbReference type="Proteomes" id="UP000092024"/>
    </source>
</evidence>
<gene>
    <name evidence="2" type="ORF">A7K91_00600</name>
</gene>
<comment type="caution">
    <text evidence="2">The sequence shown here is derived from an EMBL/GenBank/DDBJ whole genome shotgun (WGS) entry which is preliminary data.</text>
</comment>
<dbReference type="RefSeq" id="WP_068683597.1">
    <property type="nucleotide sequence ID" value="NZ_LYPA01000060.1"/>
</dbReference>
<dbReference type="GO" id="GO:0016491">
    <property type="term" value="F:oxidoreductase activity"/>
    <property type="evidence" value="ECO:0007669"/>
    <property type="project" value="InterPro"/>
</dbReference>
<protein>
    <submittedName>
        <fullName evidence="2">Thioredoxin</fullName>
    </submittedName>
</protein>
<dbReference type="PROSITE" id="PS51257">
    <property type="entry name" value="PROKAR_LIPOPROTEIN"/>
    <property type="match status" value="1"/>
</dbReference>
<dbReference type="PROSITE" id="PS51352">
    <property type="entry name" value="THIOREDOXIN_2"/>
    <property type="match status" value="1"/>
</dbReference>
<evidence type="ECO:0000259" key="1">
    <source>
        <dbReference type="PROSITE" id="PS51352"/>
    </source>
</evidence>
<dbReference type="InterPro" id="IPR013740">
    <property type="entry name" value="Redoxin"/>
</dbReference>
<dbReference type="PANTHER" id="PTHR42852">
    <property type="entry name" value="THIOL:DISULFIDE INTERCHANGE PROTEIN DSBE"/>
    <property type="match status" value="1"/>
</dbReference>
<name>A0A1A5YI12_9BACL</name>
<dbReference type="EMBL" id="LYPA01000060">
    <property type="protein sequence ID" value="OBR65209.1"/>
    <property type="molecule type" value="Genomic_DNA"/>
</dbReference>
<dbReference type="AlphaFoldDB" id="A0A1A5YI12"/>
<dbReference type="InterPro" id="IPR050553">
    <property type="entry name" value="Thioredoxin_ResA/DsbE_sf"/>
</dbReference>
<dbReference type="PANTHER" id="PTHR42852:SF16">
    <property type="entry name" value="THIOL:DISULFIDE INTERCHANGE PROTEIN TLPA"/>
    <property type="match status" value="1"/>
</dbReference>